<sequence>MCVPNLNVQMGDDEDFHLNAVTQVVAFTLHALASSPLSQAWHDAAVELGVWPVEYADVLAQTLKGPLACLSRQEGCPAYEVEAMSAD</sequence>
<dbReference type="VEuPathDB" id="FungiDB:EMCG_03909"/>
<protein>
    <submittedName>
        <fullName evidence="1">Uncharacterized protein</fullName>
    </submittedName>
</protein>
<dbReference type="OrthoDB" id="2156052at2759"/>
<dbReference type="Proteomes" id="UP000034164">
    <property type="component" value="Unassembled WGS sequence"/>
</dbReference>
<comment type="caution">
    <text evidence="1">The sequence shown here is derived from an EMBL/GenBank/DDBJ whole genome shotgun (WGS) entry which is preliminary data.</text>
</comment>
<proteinExistence type="predicted"/>
<reference evidence="2" key="1">
    <citation type="journal article" date="2015" name="PLoS Genet.">
        <title>The dynamic genome and transcriptome of the human fungal pathogen Blastomyces and close relative Emmonsia.</title>
        <authorList>
            <person name="Munoz J.F."/>
            <person name="Gauthier G.M."/>
            <person name="Desjardins C.A."/>
            <person name="Gallo J.E."/>
            <person name="Holder J."/>
            <person name="Sullivan T.D."/>
            <person name="Marty A.J."/>
            <person name="Carmen J.C."/>
            <person name="Chen Z."/>
            <person name="Ding L."/>
            <person name="Gujja S."/>
            <person name="Magrini V."/>
            <person name="Misas E."/>
            <person name="Mitreva M."/>
            <person name="Priest M."/>
            <person name="Saif S."/>
            <person name="Whiston E.A."/>
            <person name="Young S."/>
            <person name="Zeng Q."/>
            <person name="Goldman W.E."/>
            <person name="Mardis E.R."/>
            <person name="Taylor J.W."/>
            <person name="McEwen J.G."/>
            <person name="Clay O.K."/>
            <person name="Klein B.S."/>
            <person name="Cuomo C.A."/>
        </authorList>
    </citation>
    <scope>NUCLEOTIDE SEQUENCE [LARGE SCALE GENOMIC DNA]</scope>
    <source>
        <strain evidence="2">UAMH 3008</strain>
    </source>
</reference>
<name>A0A0G2HTX3_9EURO</name>
<organism evidence="1 2">
    <name type="scientific">[Emmonsia] crescens</name>
    <dbReference type="NCBI Taxonomy" id="73230"/>
    <lineage>
        <taxon>Eukaryota</taxon>
        <taxon>Fungi</taxon>
        <taxon>Dikarya</taxon>
        <taxon>Ascomycota</taxon>
        <taxon>Pezizomycotina</taxon>
        <taxon>Eurotiomycetes</taxon>
        <taxon>Eurotiomycetidae</taxon>
        <taxon>Onygenales</taxon>
        <taxon>Ajellomycetaceae</taxon>
        <taxon>Emergomyces</taxon>
    </lineage>
</organism>
<gene>
    <name evidence="1" type="ORF">EMCG_03909</name>
</gene>
<dbReference type="EMBL" id="LCZI01001283">
    <property type="protein sequence ID" value="KKZ61493.1"/>
    <property type="molecule type" value="Genomic_DNA"/>
</dbReference>
<accession>A0A0G2HTX3</accession>
<evidence type="ECO:0000313" key="1">
    <source>
        <dbReference type="EMBL" id="KKZ61493.1"/>
    </source>
</evidence>
<evidence type="ECO:0000313" key="2">
    <source>
        <dbReference type="Proteomes" id="UP000034164"/>
    </source>
</evidence>
<dbReference type="AlphaFoldDB" id="A0A0G2HTX3"/>